<proteinExistence type="predicted"/>
<dbReference type="Gene3D" id="2.60.120.10">
    <property type="entry name" value="Jelly Rolls"/>
    <property type="match status" value="1"/>
</dbReference>
<dbReference type="SUPFAM" id="SSF51206">
    <property type="entry name" value="cAMP-binding domain-like"/>
    <property type="match status" value="1"/>
</dbReference>
<dbReference type="InterPro" id="IPR000595">
    <property type="entry name" value="cNMP-bd_dom"/>
</dbReference>
<dbReference type="CDD" id="cd00038">
    <property type="entry name" value="CAP_ED"/>
    <property type="match status" value="1"/>
</dbReference>
<reference evidence="2 3" key="1">
    <citation type="submission" date="2020-07" db="EMBL/GenBank/DDBJ databases">
        <title>Genomic Encyclopedia of Type Strains, Phase IV (KMG-IV): sequencing the most valuable type-strain genomes for metagenomic binning, comparative biology and taxonomic classification.</title>
        <authorList>
            <person name="Goeker M."/>
        </authorList>
    </citation>
    <scope>NUCLEOTIDE SEQUENCE [LARGE SCALE GENOMIC DNA]</scope>
    <source>
        <strain evidence="2 3">DSM 17721</strain>
    </source>
</reference>
<sequence length="156" mass="17913">MIEMEDLKRINLLKPLDDEKLKRLQDVTSLESVRKGEFFYHSEDPADKLYAILSGRVGLAVAKSAKGKQSHQHTWVVELGPANSFGVSAAIFTPERTHMTCAKALSEVKALSWKSNELQSLFEQDFEMGYWFMSELARAIKDRLKVKNIQYLDIYR</sequence>
<evidence type="ECO:0000259" key="1">
    <source>
        <dbReference type="PROSITE" id="PS50042"/>
    </source>
</evidence>
<protein>
    <submittedName>
        <fullName evidence="2">CRP-like cAMP-binding protein</fullName>
    </submittedName>
</protein>
<dbReference type="InterPro" id="IPR014710">
    <property type="entry name" value="RmlC-like_jellyroll"/>
</dbReference>
<evidence type="ECO:0000313" key="2">
    <source>
        <dbReference type="EMBL" id="MBA2881584.1"/>
    </source>
</evidence>
<gene>
    <name evidence="2" type="ORF">HNR65_001911</name>
</gene>
<dbReference type="InterPro" id="IPR018490">
    <property type="entry name" value="cNMP-bd_dom_sf"/>
</dbReference>
<feature type="domain" description="Cyclic nucleotide-binding" evidence="1">
    <location>
        <begin position="12"/>
        <end position="139"/>
    </location>
</feature>
<keyword evidence="3" id="KW-1185">Reference proteome</keyword>
<dbReference type="PROSITE" id="PS50042">
    <property type="entry name" value="CNMP_BINDING_3"/>
    <property type="match status" value="1"/>
</dbReference>
<dbReference type="Proteomes" id="UP000525298">
    <property type="component" value="Unassembled WGS sequence"/>
</dbReference>
<name>A0A7W0HKS7_9BACT</name>
<dbReference type="EMBL" id="JACDUS010000004">
    <property type="protein sequence ID" value="MBA2881584.1"/>
    <property type="molecule type" value="Genomic_DNA"/>
</dbReference>
<dbReference type="Pfam" id="PF00027">
    <property type="entry name" value="cNMP_binding"/>
    <property type="match status" value="1"/>
</dbReference>
<organism evidence="2 3">
    <name type="scientific">Desulfosalsimonas propionicica</name>
    <dbReference type="NCBI Taxonomy" id="332175"/>
    <lineage>
        <taxon>Bacteria</taxon>
        <taxon>Pseudomonadati</taxon>
        <taxon>Thermodesulfobacteriota</taxon>
        <taxon>Desulfobacteria</taxon>
        <taxon>Desulfobacterales</taxon>
        <taxon>Desulfosalsimonadaceae</taxon>
        <taxon>Desulfosalsimonas</taxon>
    </lineage>
</organism>
<dbReference type="RefSeq" id="WP_181551229.1">
    <property type="nucleotide sequence ID" value="NZ_JACDUS010000004.1"/>
</dbReference>
<comment type="caution">
    <text evidence="2">The sequence shown here is derived from an EMBL/GenBank/DDBJ whole genome shotgun (WGS) entry which is preliminary data.</text>
</comment>
<evidence type="ECO:0000313" key="3">
    <source>
        <dbReference type="Proteomes" id="UP000525298"/>
    </source>
</evidence>
<dbReference type="SMART" id="SM00100">
    <property type="entry name" value="cNMP"/>
    <property type="match status" value="1"/>
</dbReference>
<accession>A0A7W0HKS7</accession>
<dbReference type="AlphaFoldDB" id="A0A7W0HKS7"/>